<organism evidence="5 6">
    <name type="scientific">Actinoplanes awajinensis subsp. mycoplanecinus</name>
    <dbReference type="NCBI Taxonomy" id="135947"/>
    <lineage>
        <taxon>Bacteria</taxon>
        <taxon>Bacillati</taxon>
        <taxon>Actinomycetota</taxon>
        <taxon>Actinomycetes</taxon>
        <taxon>Micromonosporales</taxon>
        <taxon>Micromonosporaceae</taxon>
        <taxon>Actinoplanes</taxon>
    </lineage>
</organism>
<dbReference type="GO" id="GO:0005737">
    <property type="term" value="C:cytoplasm"/>
    <property type="evidence" value="ECO:0007669"/>
    <property type="project" value="UniProtKB-SubCell"/>
</dbReference>
<dbReference type="PANTHER" id="PTHR37010:SF1">
    <property type="entry name" value="SULFURTRANSFERASE TUSE"/>
    <property type="match status" value="1"/>
</dbReference>
<dbReference type="Gene3D" id="3.30.1420.10">
    <property type="match status" value="1"/>
</dbReference>
<protein>
    <submittedName>
        <fullName evidence="5">Sulfur relay protein DsrC</fullName>
    </submittedName>
</protein>
<dbReference type="SUPFAM" id="SSF69721">
    <property type="entry name" value="DsrC, the gamma subunit of dissimilatory sulfite reductase"/>
    <property type="match status" value="1"/>
</dbReference>
<evidence type="ECO:0000313" key="6">
    <source>
        <dbReference type="Proteomes" id="UP000053244"/>
    </source>
</evidence>
<feature type="active site" description="Cysteine persulfide intermediate" evidence="4">
    <location>
        <position position="103"/>
    </location>
</feature>
<dbReference type="InterPro" id="IPR042072">
    <property type="entry name" value="DsrC-like_C"/>
</dbReference>
<dbReference type="Pfam" id="PF04358">
    <property type="entry name" value="DsrC"/>
    <property type="match status" value="1"/>
</dbReference>
<comment type="caution">
    <text evidence="5">The sequence shown here is derived from an EMBL/GenBank/DDBJ whole genome shotgun (WGS) entry which is preliminary data.</text>
</comment>
<dbReference type="RefSeq" id="WP_067701418.1">
    <property type="nucleotide sequence ID" value="NZ_LLZH01000303.1"/>
</dbReference>
<dbReference type="PANTHER" id="PTHR37010">
    <property type="entry name" value="SULFURTRANSFERASE TUSE"/>
    <property type="match status" value="1"/>
</dbReference>
<proteinExistence type="inferred from homology"/>
<evidence type="ECO:0000256" key="3">
    <source>
        <dbReference type="ARBA" id="ARBA00022490"/>
    </source>
</evidence>
<evidence type="ECO:0000256" key="2">
    <source>
        <dbReference type="ARBA" id="ARBA00005718"/>
    </source>
</evidence>
<dbReference type="OrthoDB" id="9786347at2"/>
<dbReference type="GO" id="GO:0002143">
    <property type="term" value="P:tRNA wobble position uridine thiolation"/>
    <property type="evidence" value="ECO:0007669"/>
    <property type="project" value="TreeGrafter"/>
</dbReference>
<sequence>MPVTTIAGRDIHVDDEGFLTVYDEWDPDLAKQLAAQIGIDLTDAHFKAIDFLRADYATQGETATLRRVSTAGGVPTKELFTLFPKKPAKKMAYIAGLPKPHGCV</sequence>
<dbReference type="Proteomes" id="UP000053244">
    <property type="component" value="Unassembled WGS sequence"/>
</dbReference>
<dbReference type="InterPro" id="IPR007453">
    <property type="entry name" value="DsrC/TusE"/>
</dbReference>
<comment type="similarity">
    <text evidence="2">Belongs to the DsrC/TusE family.</text>
</comment>
<dbReference type="EMBL" id="LLZH01000303">
    <property type="protein sequence ID" value="KUL26946.1"/>
    <property type="molecule type" value="Genomic_DNA"/>
</dbReference>
<dbReference type="AlphaFoldDB" id="A0A101JIB8"/>
<evidence type="ECO:0000313" key="5">
    <source>
        <dbReference type="EMBL" id="KUL26946.1"/>
    </source>
</evidence>
<keyword evidence="3" id="KW-0963">Cytoplasm</keyword>
<reference evidence="5 6" key="1">
    <citation type="submission" date="2015-10" db="EMBL/GenBank/DDBJ databases">
        <authorList>
            <person name="Gilbert D.G."/>
        </authorList>
    </citation>
    <scope>NUCLEOTIDE SEQUENCE [LARGE SCALE GENOMIC DNA]</scope>
    <source>
        <strain evidence="5 6">NRRL B-16712</strain>
    </source>
</reference>
<comment type="subcellular location">
    <subcellularLocation>
        <location evidence="1">Cytoplasm</location>
    </subcellularLocation>
</comment>
<dbReference type="Gene3D" id="1.10.10.370">
    <property type="entry name" value="DsrC-like protein, C-terminal domain"/>
    <property type="match status" value="1"/>
</dbReference>
<dbReference type="PIRSF" id="PIRSF006223">
    <property type="entry name" value="DsrC_TusE"/>
    <property type="match status" value="1"/>
</dbReference>
<name>A0A101JIB8_9ACTN</name>
<evidence type="ECO:0000256" key="1">
    <source>
        <dbReference type="ARBA" id="ARBA00004496"/>
    </source>
</evidence>
<dbReference type="InterPro" id="IPR043163">
    <property type="entry name" value="DsrC-like_N"/>
</dbReference>
<dbReference type="InterPro" id="IPR025526">
    <property type="entry name" value="DsrC-like_dom_sf"/>
</dbReference>
<dbReference type="NCBIfam" id="TIGR03342">
    <property type="entry name" value="dsrC_tusE_dsvC"/>
    <property type="match status" value="1"/>
</dbReference>
<dbReference type="GO" id="GO:0097163">
    <property type="term" value="F:sulfur carrier activity"/>
    <property type="evidence" value="ECO:0007669"/>
    <property type="project" value="TreeGrafter"/>
</dbReference>
<gene>
    <name evidence="5" type="ORF">ADL15_36910</name>
</gene>
<evidence type="ECO:0000256" key="4">
    <source>
        <dbReference type="PIRSR" id="PIRSR006223-50"/>
    </source>
</evidence>
<accession>A0A101JIB8</accession>
<keyword evidence="6" id="KW-1185">Reference proteome</keyword>